<dbReference type="InterPro" id="IPR050490">
    <property type="entry name" value="Bact_solute-bd_prot1"/>
</dbReference>
<reference evidence="1 2" key="1">
    <citation type="submission" date="2018-01" db="EMBL/GenBank/DDBJ databases">
        <title>Lactibacter flavus gen. nov., sp. nov., a novel bacterium of the family Propionibacteriaceae isolated from raw milk and dairy products.</title>
        <authorList>
            <person name="Wenning M."/>
            <person name="Breitenwieser F."/>
            <person name="Huptas C."/>
            <person name="von Neubeck M."/>
            <person name="Busse H.-J."/>
            <person name="Scherer S."/>
        </authorList>
    </citation>
    <scope>NUCLEOTIDE SEQUENCE [LARGE SCALE GENOMIC DNA]</scope>
    <source>
        <strain evidence="1 2">VG341</strain>
    </source>
</reference>
<comment type="caution">
    <text evidence="1">The sequence shown here is derived from an EMBL/GenBank/DDBJ whole genome shotgun (WGS) entry which is preliminary data.</text>
</comment>
<dbReference type="SUPFAM" id="SSF53850">
    <property type="entry name" value="Periplasmic binding protein-like II"/>
    <property type="match status" value="1"/>
</dbReference>
<dbReference type="PANTHER" id="PTHR43649:SF11">
    <property type="entry name" value="ABC TRANSPORTER SUBSTRATE-BINDING PROTEIN YESO-RELATED"/>
    <property type="match status" value="1"/>
</dbReference>
<dbReference type="Pfam" id="PF01547">
    <property type="entry name" value="SBP_bac_1"/>
    <property type="match status" value="1"/>
</dbReference>
<dbReference type="AlphaFoldDB" id="A0A4Q2EDK1"/>
<sequence length="376" mass="40691">MTNQVIEAYEKANPDVDIVGESTDGGSYWDKVATQVAANDMPDVIQMDEKYISEYGKRGALMDLSSINTADFAEGTVELGKVGEKLVGINIGVNAPALVANPKVFADAGVEMPDDATWTWDDFHKVAKQISEKGNGQTWGSVNVMSVDSTLKAWLRQHGKEQWTADGQGYEAADVASFYAWGKSLPDDGTFPPASVTSEDEGKALDQTLIAQSKVGMGTLWSNQINAMDKASGQDMALLRLPSQTGQAKDVGLWYKASMYWSASARTKNADEVKKFIDYLSNSTEAGAILGTERGLPPNLKVREAISEKFSASDKKVVAFMEKIEPELGPTAVVPPQGGGQSPDIQKRHAQNVYFNRGTPEAEAKAFYDEVKSGIK</sequence>
<accession>A0A4Q2EDK1</accession>
<name>A0A4Q2EDK1_9ACTN</name>
<dbReference type="PANTHER" id="PTHR43649">
    <property type="entry name" value="ARABINOSE-BINDING PROTEIN-RELATED"/>
    <property type="match status" value="1"/>
</dbReference>
<dbReference type="EMBL" id="PPCV01000011">
    <property type="protein sequence ID" value="RXW31231.1"/>
    <property type="molecule type" value="Genomic_DNA"/>
</dbReference>
<gene>
    <name evidence="1" type="ORF">C1706_13025</name>
</gene>
<organism evidence="1 2">
    <name type="scientific">Propioniciclava flava</name>
    <dbReference type="NCBI Taxonomy" id="2072026"/>
    <lineage>
        <taxon>Bacteria</taxon>
        <taxon>Bacillati</taxon>
        <taxon>Actinomycetota</taxon>
        <taxon>Actinomycetes</taxon>
        <taxon>Propionibacteriales</taxon>
        <taxon>Propionibacteriaceae</taxon>
        <taxon>Propioniciclava</taxon>
    </lineage>
</organism>
<proteinExistence type="predicted"/>
<keyword evidence="2" id="KW-1185">Reference proteome</keyword>
<dbReference type="RefSeq" id="WP_129459667.1">
    <property type="nucleotide sequence ID" value="NZ_PPCV01000011.1"/>
</dbReference>
<dbReference type="Gene3D" id="3.40.190.10">
    <property type="entry name" value="Periplasmic binding protein-like II"/>
    <property type="match status" value="2"/>
</dbReference>
<dbReference type="InterPro" id="IPR006059">
    <property type="entry name" value="SBP"/>
</dbReference>
<dbReference type="OrthoDB" id="1650177at2"/>
<protein>
    <submittedName>
        <fullName evidence="1">ABC transporter substrate-binding protein</fullName>
    </submittedName>
</protein>
<dbReference type="Proteomes" id="UP000290624">
    <property type="component" value="Unassembled WGS sequence"/>
</dbReference>
<evidence type="ECO:0000313" key="1">
    <source>
        <dbReference type="EMBL" id="RXW31231.1"/>
    </source>
</evidence>
<evidence type="ECO:0000313" key="2">
    <source>
        <dbReference type="Proteomes" id="UP000290624"/>
    </source>
</evidence>